<keyword evidence="3" id="KW-1185">Reference proteome</keyword>
<name>A0ABN4QNC4_9HYPH</name>
<keyword evidence="1" id="KW-1133">Transmembrane helix</keyword>
<evidence type="ECO:0000313" key="3">
    <source>
        <dbReference type="Proteomes" id="UP000078551"/>
    </source>
</evidence>
<dbReference type="RefSeq" id="WP_064832687.1">
    <property type="nucleotide sequence ID" value="NZ_CP013569.1"/>
</dbReference>
<accession>A0ABN4QNC4</accession>
<feature type="transmembrane region" description="Helical" evidence="1">
    <location>
        <begin position="33"/>
        <end position="51"/>
    </location>
</feature>
<keyword evidence="1" id="KW-0812">Transmembrane</keyword>
<evidence type="ECO:0000313" key="2">
    <source>
        <dbReference type="EMBL" id="ANL87066.1"/>
    </source>
</evidence>
<reference evidence="2 3" key="1">
    <citation type="submission" date="2015-11" db="EMBL/GenBank/DDBJ databases">
        <title>The limits of bacterial species coexistence and the symbiotic plasmid transference in sympatric Rhizobium populations.</title>
        <authorList>
            <person name="Perez-Carrascal O.M."/>
            <person name="VanInsberghe D."/>
            <person name="Juarez S."/>
            <person name="Polz M.F."/>
            <person name="Vinuesa P."/>
            <person name="Gonzalez V."/>
        </authorList>
    </citation>
    <scope>NUCLEOTIDE SEQUENCE [LARGE SCALE GENOMIC DNA]</scope>
    <source>
        <strain evidence="2 3">N771</strain>
        <plasmid evidence="2 3">pRphaN771a</plasmid>
    </source>
</reference>
<dbReference type="EMBL" id="CP013569">
    <property type="protein sequence ID" value="ANL87066.1"/>
    <property type="molecule type" value="Genomic_DNA"/>
</dbReference>
<gene>
    <name evidence="2" type="ORF">AMC81_PA00043</name>
</gene>
<evidence type="ECO:0000256" key="1">
    <source>
        <dbReference type="SAM" id="Phobius"/>
    </source>
</evidence>
<dbReference type="Proteomes" id="UP000078551">
    <property type="component" value="Plasmid pRphaN771a"/>
</dbReference>
<protein>
    <recommendedName>
        <fullName evidence="4">Pilus assembly protein</fullName>
    </recommendedName>
</protein>
<sequence length="222" mass="24474">MNSEKSDDSDSVETFLASRNAASGGPNTKRPNALMLLTIGIVIAGLGYGGTKMYGAIRERQAAVERKKQDEIAARETERAIELARIADQKREQIKNADSETLKGLINSCQDQINAVFSKSVFGINFPHYSPDDLQKFADVGAAFKMPLGGWPSAVLDNYDFDIVAWNLARITDKDYPITSVSFVVEGSQDGFSVRHYAAVFTCDLDGLRAEEPDRTEIHYLD</sequence>
<keyword evidence="2" id="KW-0614">Plasmid</keyword>
<geneLocation type="plasmid" evidence="2 3">
    <name>pRphaN771a</name>
</geneLocation>
<organism evidence="2 3">
    <name type="scientific">Rhizobium phaseoli</name>
    <dbReference type="NCBI Taxonomy" id="396"/>
    <lineage>
        <taxon>Bacteria</taxon>
        <taxon>Pseudomonadati</taxon>
        <taxon>Pseudomonadota</taxon>
        <taxon>Alphaproteobacteria</taxon>
        <taxon>Hyphomicrobiales</taxon>
        <taxon>Rhizobiaceae</taxon>
        <taxon>Rhizobium/Agrobacterium group</taxon>
        <taxon>Rhizobium</taxon>
    </lineage>
</organism>
<evidence type="ECO:0008006" key="4">
    <source>
        <dbReference type="Google" id="ProtNLM"/>
    </source>
</evidence>
<proteinExistence type="predicted"/>
<keyword evidence="1" id="KW-0472">Membrane</keyword>